<dbReference type="GO" id="GO:0048472">
    <property type="term" value="F:threonine-phosphate decarboxylase activity"/>
    <property type="evidence" value="ECO:0007669"/>
    <property type="project" value="InterPro"/>
</dbReference>
<dbReference type="GO" id="GO:0009236">
    <property type="term" value="P:cobalamin biosynthetic process"/>
    <property type="evidence" value="ECO:0007669"/>
    <property type="project" value="UniProtKB-UniRule"/>
</dbReference>
<dbReference type="HAMAP" id="MF_00024">
    <property type="entry name" value="CobD_CbiB"/>
    <property type="match status" value="1"/>
</dbReference>
<dbReference type="PANTHER" id="PTHR34308">
    <property type="entry name" value="COBALAMIN BIOSYNTHESIS PROTEIN CBIB"/>
    <property type="match status" value="1"/>
</dbReference>
<evidence type="ECO:0000256" key="8">
    <source>
        <dbReference type="ARBA" id="ARBA00023136"/>
    </source>
</evidence>
<gene>
    <name evidence="9" type="primary">cobD</name>
    <name evidence="10" type="ORF">BG261_09755</name>
</gene>
<dbReference type="InterPro" id="IPR004485">
    <property type="entry name" value="Cobalamin_biosynth_CobD/CbiB"/>
</dbReference>
<comment type="caution">
    <text evidence="10">The sequence shown here is derived from an EMBL/GenBank/DDBJ whole genome shotgun (WGS) entry which is preliminary data.</text>
</comment>
<feature type="transmembrane region" description="Helical" evidence="9">
    <location>
        <begin position="53"/>
        <end position="74"/>
    </location>
</feature>
<evidence type="ECO:0000313" key="11">
    <source>
        <dbReference type="Proteomes" id="UP000178622"/>
    </source>
</evidence>
<feature type="transmembrane region" description="Helical" evidence="9">
    <location>
        <begin position="297"/>
        <end position="319"/>
    </location>
</feature>
<keyword evidence="7 9" id="KW-1133">Transmembrane helix</keyword>
<organism evidence="10 11">
    <name type="scientific">Floricoccus tropicus</name>
    <dbReference type="NCBI Taxonomy" id="1859473"/>
    <lineage>
        <taxon>Bacteria</taxon>
        <taxon>Bacillati</taxon>
        <taxon>Bacillota</taxon>
        <taxon>Bacilli</taxon>
        <taxon>Lactobacillales</taxon>
        <taxon>Streptococcaceae</taxon>
        <taxon>Floricoccus</taxon>
    </lineage>
</organism>
<dbReference type="GO" id="GO:0015420">
    <property type="term" value="F:ABC-type vitamin B12 transporter activity"/>
    <property type="evidence" value="ECO:0007669"/>
    <property type="project" value="UniProtKB-UniRule"/>
</dbReference>
<evidence type="ECO:0000256" key="7">
    <source>
        <dbReference type="ARBA" id="ARBA00022989"/>
    </source>
</evidence>
<keyword evidence="4 9" id="KW-1003">Cell membrane</keyword>
<dbReference type="NCBIfam" id="TIGR00380">
    <property type="entry name" value="cobal_cbiB"/>
    <property type="match status" value="1"/>
</dbReference>
<keyword evidence="8 9" id="KW-0472">Membrane</keyword>
<accession>A0A1E8GNU9</accession>
<dbReference type="EMBL" id="MKIR01000004">
    <property type="protein sequence ID" value="OFI49919.1"/>
    <property type="molecule type" value="Genomic_DNA"/>
</dbReference>
<evidence type="ECO:0000256" key="2">
    <source>
        <dbReference type="ARBA" id="ARBA00004953"/>
    </source>
</evidence>
<dbReference type="STRING" id="1859473.BG261_09755"/>
<evidence type="ECO:0000313" key="10">
    <source>
        <dbReference type="EMBL" id="OFI49919.1"/>
    </source>
</evidence>
<evidence type="ECO:0000256" key="6">
    <source>
        <dbReference type="ARBA" id="ARBA00022692"/>
    </source>
</evidence>
<evidence type="ECO:0000256" key="3">
    <source>
        <dbReference type="ARBA" id="ARBA00006263"/>
    </source>
</evidence>
<keyword evidence="11" id="KW-1185">Reference proteome</keyword>
<evidence type="ECO:0000256" key="1">
    <source>
        <dbReference type="ARBA" id="ARBA00004651"/>
    </source>
</evidence>
<comment type="pathway">
    <text evidence="2 9">Cofactor biosynthesis; adenosylcobalamin biosynthesis.</text>
</comment>
<keyword evidence="6 9" id="KW-0812">Transmembrane</keyword>
<comment type="function">
    <text evidence="9">Converts cobyric acid to cobinamide by the addition of aminopropanol on the F carboxylic group.</text>
</comment>
<sequence length="323" mass="36494">MKSIFYIGIALLLDFFIADPYSWPHPVKIMGNYIYWFQNKFVRQDYCSKKMRFLGLILWLTTVALSGLVTYVLLLIAYKINIYIGALVYVYLSYTTLSIKGLANEGKKVYDSLINKTLSESRRQVGMIVGRDTSQLTRKEIINATIETIAENTSDGGIAPLMYLFIGGPILAMVYKAINTLDSMVGYTTPKYIDLGFISAKVDDFANYIPARLTLIFMICASYIMELDYKNCVRIGFRDCRKHKSPNSGYPEAAVAGVLGIQLGGSHVYHGVEIYKPYIGDDIRNVESSDILKTNKILYLSVIISFFIFGLLKTMIIMINCFI</sequence>
<dbReference type="OrthoDB" id="9811967at2"/>
<dbReference type="Proteomes" id="UP000178622">
    <property type="component" value="Unassembled WGS sequence"/>
</dbReference>
<feature type="transmembrane region" description="Helical" evidence="9">
    <location>
        <begin position="205"/>
        <end position="225"/>
    </location>
</feature>
<proteinExistence type="inferred from homology"/>
<protein>
    <recommendedName>
        <fullName evidence="9">Cobalamin biosynthesis protein CobD</fullName>
    </recommendedName>
</protein>
<feature type="transmembrane region" description="Helical" evidence="9">
    <location>
        <begin position="80"/>
        <end position="99"/>
    </location>
</feature>
<comment type="subcellular location">
    <subcellularLocation>
        <location evidence="1 9">Cell membrane</location>
        <topology evidence="1 9">Multi-pass membrane protein</topology>
    </subcellularLocation>
</comment>
<evidence type="ECO:0000256" key="4">
    <source>
        <dbReference type="ARBA" id="ARBA00022475"/>
    </source>
</evidence>
<dbReference type="PANTHER" id="PTHR34308:SF1">
    <property type="entry name" value="COBALAMIN BIOSYNTHESIS PROTEIN CBIB"/>
    <property type="match status" value="1"/>
</dbReference>
<keyword evidence="5 9" id="KW-0169">Cobalamin biosynthesis</keyword>
<dbReference type="Pfam" id="PF03186">
    <property type="entry name" value="CobD_Cbib"/>
    <property type="match status" value="1"/>
</dbReference>
<reference evidence="11" key="1">
    <citation type="submission" date="2016-09" db="EMBL/GenBank/DDBJ databases">
        <title>Draft genome sequence of a novel species of the family Streptococcaceae isolated from flowers.</title>
        <authorList>
            <person name="Chuah L.-O."/>
            <person name="Yap K.-P."/>
            <person name="Thong K.L."/>
            <person name="Liong M.T."/>
            <person name="Ahmad R."/>
            <person name="Rusul G."/>
        </authorList>
    </citation>
    <scope>NUCLEOTIDE SEQUENCE [LARGE SCALE GENOMIC DNA]</scope>
    <source>
        <strain evidence="11">DF1</strain>
    </source>
</reference>
<evidence type="ECO:0000256" key="5">
    <source>
        <dbReference type="ARBA" id="ARBA00022573"/>
    </source>
</evidence>
<dbReference type="UniPathway" id="UPA00148"/>
<dbReference type="RefSeq" id="WP_070791586.1">
    <property type="nucleotide sequence ID" value="NZ_MKIR01000004.1"/>
</dbReference>
<dbReference type="GO" id="GO:0005886">
    <property type="term" value="C:plasma membrane"/>
    <property type="evidence" value="ECO:0007669"/>
    <property type="project" value="UniProtKB-SubCell"/>
</dbReference>
<name>A0A1E8GNU9_9LACT</name>
<dbReference type="AlphaFoldDB" id="A0A1E8GNU9"/>
<feature type="transmembrane region" description="Helical" evidence="9">
    <location>
        <begin position="161"/>
        <end position="178"/>
    </location>
</feature>
<evidence type="ECO:0000256" key="9">
    <source>
        <dbReference type="HAMAP-Rule" id="MF_00024"/>
    </source>
</evidence>
<comment type="similarity">
    <text evidence="3 9">Belongs to the CobD/CbiB family.</text>
</comment>